<dbReference type="InterPro" id="IPR006201">
    <property type="entry name" value="Neur_channel"/>
</dbReference>
<dbReference type="InterPro" id="IPR036734">
    <property type="entry name" value="Neur_chan_lig-bd_sf"/>
</dbReference>
<comment type="caution">
    <text evidence="5">The sequence shown here is derived from an EMBL/GenBank/DDBJ whole genome shotgun (WGS) entry which is preliminary data.</text>
</comment>
<keyword evidence="3" id="KW-0406">Ion transport</keyword>
<dbReference type="SUPFAM" id="SSF63712">
    <property type="entry name" value="Nicotinic receptor ligand binding domain-like"/>
    <property type="match status" value="1"/>
</dbReference>
<keyword evidence="5" id="KW-0675">Receptor</keyword>
<dbReference type="InterPro" id="IPR006202">
    <property type="entry name" value="Neur_chan_lig-bd"/>
</dbReference>
<evidence type="ECO:0000256" key="2">
    <source>
        <dbReference type="ARBA" id="ARBA00023136"/>
    </source>
</evidence>
<feature type="signal peptide" evidence="3">
    <location>
        <begin position="1"/>
        <end position="22"/>
    </location>
</feature>
<dbReference type="GO" id="GO:0016020">
    <property type="term" value="C:membrane"/>
    <property type="evidence" value="ECO:0007669"/>
    <property type="project" value="UniProtKB-SubCell"/>
</dbReference>
<evidence type="ECO:0000256" key="3">
    <source>
        <dbReference type="RuleBase" id="RU000687"/>
    </source>
</evidence>
<keyword evidence="6" id="KW-1185">Reference proteome</keyword>
<gene>
    <name evidence="5" type="ORF">KP79_PYT04770</name>
</gene>
<dbReference type="CDD" id="cd18989">
    <property type="entry name" value="LGIC_ECD_cation"/>
    <property type="match status" value="1"/>
</dbReference>
<evidence type="ECO:0000313" key="5">
    <source>
        <dbReference type="EMBL" id="OWF41133.1"/>
    </source>
</evidence>
<comment type="similarity">
    <text evidence="3">Belongs to the ligand-gated ion channel (TC 1.A.9) family.</text>
</comment>
<feature type="chain" id="PRO_5022264726" evidence="3">
    <location>
        <begin position="23"/>
        <end position="200"/>
    </location>
</feature>
<evidence type="ECO:0000313" key="6">
    <source>
        <dbReference type="Proteomes" id="UP000242188"/>
    </source>
</evidence>
<keyword evidence="3" id="KW-0732">Signal</keyword>
<dbReference type="OrthoDB" id="6142676at2759"/>
<keyword evidence="3" id="KW-0407">Ion channel</keyword>
<dbReference type="Pfam" id="PF02931">
    <property type="entry name" value="Neur_chan_LBD"/>
    <property type="match status" value="1"/>
</dbReference>
<dbReference type="Proteomes" id="UP000242188">
    <property type="component" value="Unassembled WGS sequence"/>
</dbReference>
<dbReference type="GO" id="GO:0004888">
    <property type="term" value="F:transmembrane signaling receptor activity"/>
    <property type="evidence" value="ECO:0007669"/>
    <property type="project" value="InterPro"/>
</dbReference>
<name>A0A210PXB8_MIZYE</name>
<dbReference type="AlphaFoldDB" id="A0A210PXB8"/>
<protein>
    <submittedName>
        <fullName evidence="5">Neuronal acetylcholine receptor subunit beta-3</fullName>
    </submittedName>
</protein>
<keyword evidence="3" id="KW-0813">Transport</keyword>
<organism evidence="5 6">
    <name type="scientific">Mizuhopecten yessoensis</name>
    <name type="common">Japanese scallop</name>
    <name type="synonym">Patinopecten yessoensis</name>
    <dbReference type="NCBI Taxonomy" id="6573"/>
    <lineage>
        <taxon>Eukaryota</taxon>
        <taxon>Metazoa</taxon>
        <taxon>Spiralia</taxon>
        <taxon>Lophotrochozoa</taxon>
        <taxon>Mollusca</taxon>
        <taxon>Bivalvia</taxon>
        <taxon>Autobranchia</taxon>
        <taxon>Pteriomorphia</taxon>
        <taxon>Pectinida</taxon>
        <taxon>Pectinoidea</taxon>
        <taxon>Pectinidae</taxon>
        <taxon>Mizuhopecten</taxon>
    </lineage>
</organism>
<keyword evidence="2" id="KW-0472">Membrane</keyword>
<comment type="subcellular location">
    <subcellularLocation>
        <location evidence="1">Membrane</location>
        <topology evidence="1">Multi-pass membrane protein</topology>
    </subcellularLocation>
</comment>
<dbReference type="PANTHER" id="PTHR18945">
    <property type="entry name" value="NEUROTRANSMITTER GATED ION CHANNEL"/>
    <property type="match status" value="1"/>
</dbReference>
<proteinExistence type="inferred from homology"/>
<evidence type="ECO:0000256" key="1">
    <source>
        <dbReference type="ARBA" id="ARBA00004141"/>
    </source>
</evidence>
<dbReference type="FunFam" id="2.70.170.10:FF:000028">
    <property type="entry name" value="AcetylCholine Receptor"/>
    <property type="match status" value="1"/>
</dbReference>
<dbReference type="InterPro" id="IPR018000">
    <property type="entry name" value="Neurotransmitter_ion_chnl_CS"/>
</dbReference>
<dbReference type="STRING" id="6573.A0A210PXB8"/>
<dbReference type="PRINTS" id="PR00252">
    <property type="entry name" value="NRIONCHANNEL"/>
</dbReference>
<accession>A0A210PXB8</accession>
<sequence>MASADSMLRYFVLALMISMATSSPTSKDVKDVYSHIFNGYDKRVRPVWNRSDVVFVTLGFNLSSINEFDEKSQKLVIAGWFHMSWTDESLSWNTSALGDVAHLHVQGDSIWLPKIALMNTFGRANILSQLVSSAVINADGTVEWFPGDSFVVTCEVDITYYPFDTQHCVLDFEIWDASMSEVTIKTQFRINKHEIFCRKR</sequence>
<dbReference type="EMBL" id="NEDP02005421">
    <property type="protein sequence ID" value="OWF41133.1"/>
    <property type="molecule type" value="Genomic_DNA"/>
</dbReference>
<dbReference type="Gene3D" id="2.70.170.10">
    <property type="entry name" value="Neurotransmitter-gated ion-channel ligand-binding domain"/>
    <property type="match status" value="1"/>
</dbReference>
<evidence type="ECO:0000259" key="4">
    <source>
        <dbReference type="Pfam" id="PF02931"/>
    </source>
</evidence>
<reference evidence="5 6" key="1">
    <citation type="journal article" date="2017" name="Nat. Ecol. Evol.">
        <title>Scallop genome provides insights into evolution of bilaterian karyotype and development.</title>
        <authorList>
            <person name="Wang S."/>
            <person name="Zhang J."/>
            <person name="Jiao W."/>
            <person name="Li J."/>
            <person name="Xun X."/>
            <person name="Sun Y."/>
            <person name="Guo X."/>
            <person name="Huan P."/>
            <person name="Dong B."/>
            <person name="Zhang L."/>
            <person name="Hu X."/>
            <person name="Sun X."/>
            <person name="Wang J."/>
            <person name="Zhao C."/>
            <person name="Wang Y."/>
            <person name="Wang D."/>
            <person name="Huang X."/>
            <person name="Wang R."/>
            <person name="Lv J."/>
            <person name="Li Y."/>
            <person name="Zhang Z."/>
            <person name="Liu B."/>
            <person name="Lu W."/>
            <person name="Hui Y."/>
            <person name="Liang J."/>
            <person name="Zhou Z."/>
            <person name="Hou R."/>
            <person name="Li X."/>
            <person name="Liu Y."/>
            <person name="Li H."/>
            <person name="Ning X."/>
            <person name="Lin Y."/>
            <person name="Zhao L."/>
            <person name="Xing Q."/>
            <person name="Dou J."/>
            <person name="Li Y."/>
            <person name="Mao J."/>
            <person name="Guo H."/>
            <person name="Dou H."/>
            <person name="Li T."/>
            <person name="Mu C."/>
            <person name="Jiang W."/>
            <person name="Fu Q."/>
            <person name="Fu X."/>
            <person name="Miao Y."/>
            <person name="Liu J."/>
            <person name="Yu Q."/>
            <person name="Li R."/>
            <person name="Liao H."/>
            <person name="Li X."/>
            <person name="Kong Y."/>
            <person name="Jiang Z."/>
            <person name="Chourrout D."/>
            <person name="Li R."/>
            <person name="Bao Z."/>
        </authorList>
    </citation>
    <scope>NUCLEOTIDE SEQUENCE [LARGE SCALE GENOMIC DNA]</scope>
    <source>
        <strain evidence="5 6">PY_sf001</strain>
    </source>
</reference>
<dbReference type="PROSITE" id="PS00236">
    <property type="entry name" value="NEUROTR_ION_CHANNEL"/>
    <property type="match status" value="1"/>
</dbReference>
<feature type="domain" description="Neurotransmitter-gated ion-channel ligand-binding" evidence="4">
    <location>
        <begin position="31"/>
        <end position="187"/>
    </location>
</feature>
<dbReference type="GO" id="GO:0005230">
    <property type="term" value="F:extracellular ligand-gated monoatomic ion channel activity"/>
    <property type="evidence" value="ECO:0007669"/>
    <property type="project" value="InterPro"/>
</dbReference>